<organism evidence="7 8">
    <name type="scientific">Lophiostoma macrostomum CBS 122681</name>
    <dbReference type="NCBI Taxonomy" id="1314788"/>
    <lineage>
        <taxon>Eukaryota</taxon>
        <taxon>Fungi</taxon>
        <taxon>Dikarya</taxon>
        <taxon>Ascomycota</taxon>
        <taxon>Pezizomycotina</taxon>
        <taxon>Dothideomycetes</taxon>
        <taxon>Pleosporomycetidae</taxon>
        <taxon>Pleosporales</taxon>
        <taxon>Lophiostomataceae</taxon>
        <taxon>Lophiostoma</taxon>
    </lineage>
</organism>
<evidence type="ECO:0000313" key="7">
    <source>
        <dbReference type="EMBL" id="KAF2654464.1"/>
    </source>
</evidence>
<evidence type="ECO:0000256" key="3">
    <source>
        <dbReference type="ARBA" id="ARBA00023004"/>
    </source>
</evidence>
<accession>A0A6A6T7D7</accession>
<dbReference type="GO" id="GO:0020037">
    <property type="term" value="F:heme binding"/>
    <property type="evidence" value="ECO:0007669"/>
    <property type="project" value="InterPro"/>
</dbReference>
<dbReference type="InterPro" id="IPR050121">
    <property type="entry name" value="Cytochrome_P450_monoxygenase"/>
</dbReference>
<reference evidence="7" key="1">
    <citation type="journal article" date="2020" name="Stud. Mycol.">
        <title>101 Dothideomycetes genomes: a test case for predicting lifestyles and emergence of pathogens.</title>
        <authorList>
            <person name="Haridas S."/>
            <person name="Albert R."/>
            <person name="Binder M."/>
            <person name="Bloem J."/>
            <person name="Labutti K."/>
            <person name="Salamov A."/>
            <person name="Andreopoulos B."/>
            <person name="Baker S."/>
            <person name="Barry K."/>
            <person name="Bills G."/>
            <person name="Bluhm B."/>
            <person name="Cannon C."/>
            <person name="Castanera R."/>
            <person name="Culley D."/>
            <person name="Daum C."/>
            <person name="Ezra D."/>
            <person name="Gonzalez J."/>
            <person name="Henrissat B."/>
            <person name="Kuo A."/>
            <person name="Liang C."/>
            <person name="Lipzen A."/>
            <person name="Lutzoni F."/>
            <person name="Magnuson J."/>
            <person name="Mondo S."/>
            <person name="Nolan M."/>
            <person name="Ohm R."/>
            <person name="Pangilinan J."/>
            <person name="Park H.-J."/>
            <person name="Ramirez L."/>
            <person name="Alfaro M."/>
            <person name="Sun H."/>
            <person name="Tritt A."/>
            <person name="Yoshinaga Y."/>
            <person name="Zwiers L.-H."/>
            <person name="Turgeon B."/>
            <person name="Goodwin S."/>
            <person name="Spatafora J."/>
            <person name="Crous P."/>
            <person name="Grigoriev I."/>
        </authorList>
    </citation>
    <scope>NUCLEOTIDE SEQUENCE</scope>
    <source>
        <strain evidence="7">CBS 122681</strain>
    </source>
</reference>
<evidence type="ECO:0000256" key="5">
    <source>
        <dbReference type="RuleBase" id="RU000461"/>
    </source>
</evidence>
<proteinExistence type="inferred from homology"/>
<evidence type="ECO:0000256" key="6">
    <source>
        <dbReference type="SAM" id="Phobius"/>
    </source>
</evidence>
<comment type="cofactor">
    <cofactor evidence="1 4">
        <name>heme</name>
        <dbReference type="ChEBI" id="CHEBI:30413"/>
    </cofactor>
</comment>
<evidence type="ECO:0000256" key="1">
    <source>
        <dbReference type="ARBA" id="ARBA00001971"/>
    </source>
</evidence>
<evidence type="ECO:0000256" key="4">
    <source>
        <dbReference type="PIRSR" id="PIRSR602401-1"/>
    </source>
</evidence>
<dbReference type="EMBL" id="MU004363">
    <property type="protein sequence ID" value="KAF2654464.1"/>
    <property type="molecule type" value="Genomic_DNA"/>
</dbReference>
<feature type="transmembrane region" description="Helical" evidence="6">
    <location>
        <begin position="6"/>
        <end position="27"/>
    </location>
</feature>
<dbReference type="AlphaFoldDB" id="A0A6A6T7D7"/>
<protein>
    <submittedName>
        <fullName evidence="7">Cytochrome P450 monooxygenase</fullName>
    </submittedName>
</protein>
<evidence type="ECO:0000256" key="2">
    <source>
        <dbReference type="ARBA" id="ARBA00022723"/>
    </source>
</evidence>
<dbReference type="InterPro" id="IPR002401">
    <property type="entry name" value="Cyt_P450_E_grp-I"/>
</dbReference>
<dbReference type="InterPro" id="IPR017972">
    <property type="entry name" value="Cyt_P450_CS"/>
</dbReference>
<keyword evidence="5 7" id="KW-0503">Monooxygenase</keyword>
<name>A0A6A6T7D7_9PLEO</name>
<dbReference type="PANTHER" id="PTHR24305">
    <property type="entry name" value="CYTOCHROME P450"/>
    <property type="match status" value="1"/>
</dbReference>
<dbReference type="Gene3D" id="1.10.630.10">
    <property type="entry name" value="Cytochrome P450"/>
    <property type="match status" value="1"/>
</dbReference>
<dbReference type="PRINTS" id="PR00463">
    <property type="entry name" value="EP450I"/>
</dbReference>
<dbReference type="GO" id="GO:0004497">
    <property type="term" value="F:monooxygenase activity"/>
    <property type="evidence" value="ECO:0007669"/>
    <property type="project" value="UniProtKB-KW"/>
</dbReference>
<dbReference type="InterPro" id="IPR001128">
    <property type="entry name" value="Cyt_P450"/>
</dbReference>
<gene>
    <name evidence="7" type="ORF">K491DRAFT_693774</name>
</gene>
<sequence length="523" mass="58410">MALIDISISLLGALTAATSLTVLYLILINTYRLFFSPLANLPGPWLTRISTIPEAQALKRNQRTQWVTSLFEQNPGAVAVRTGPNSVSFNHPDAIKAIYGHAKSADGFGKSSWYDAFSTTGESMFSTRSKKRHAMKRRMVAHSFSAQSLLSFEPYIDKTMDKFMAKMDLFAQSQEPFDIYFWFELFTMDLMGELALGDNFGVLDAGKPARYSSLVEQSQRFANHSGLLPFGKLNVKLLSWVPIPSIQKLYQGRLEYLEYARRALKKRFQQDRTQVLPSGKARQDIMQRFIEAKDPETGTQMDFDELRAETSSLMVAGASTGSVTMNWMVYYLSKNPSIRDEIIAELEERFPDNTDGGQPLPFTKLNKLSLLEHCEIECLRMHPPIGYAMPRDTPSQGTVIAGVYIPGGVAVGVPAATIGRSADVFPDPDSWKPKRWTSGDGDLAAMKTCFLGFGQGSRQCIGRNVATNFITKMIGQLLLRYEIELENPGLVLGTKEFTILKPDRKYRVVLKKRGASSQARNVA</sequence>
<dbReference type="PANTHER" id="PTHR24305:SF108">
    <property type="entry name" value="P450, PUTATIVE (EUROFUNG)-RELATED"/>
    <property type="match status" value="1"/>
</dbReference>
<keyword evidence="6" id="KW-0472">Membrane</keyword>
<dbReference type="Pfam" id="PF00067">
    <property type="entry name" value="p450"/>
    <property type="match status" value="1"/>
</dbReference>
<keyword evidence="8" id="KW-1185">Reference proteome</keyword>
<comment type="similarity">
    <text evidence="5">Belongs to the cytochrome P450 family.</text>
</comment>
<evidence type="ECO:0000313" key="8">
    <source>
        <dbReference type="Proteomes" id="UP000799324"/>
    </source>
</evidence>
<dbReference type="Proteomes" id="UP000799324">
    <property type="component" value="Unassembled WGS sequence"/>
</dbReference>
<keyword evidence="3 4" id="KW-0408">Iron</keyword>
<keyword evidence="6" id="KW-1133">Transmembrane helix</keyword>
<dbReference type="GO" id="GO:0016705">
    <property type="term" value="F:oxidoreductase activity, acting on paired donors, with incorporation or reduction of molecular oxygen"/>
    <property type="evidence" value="ECO:0007669"/>
    <property type="project" value="InterPro"/>
</dbReference>
<dbReference type="PROSITE" id="PS00086">
    <property type="entry name" value="CYTOCHROME_P450"/>
    <property type="match status" value="1"/>
</dbReference>
<feature type="binding site" description="axial binding residue" evidence="4">
    <location>
        <position position="460"/>
    </location>
    <ligand>
        <name>heme</name>
        <dbReference type="ChEBI" id="CHEBI:30413"/>
    </ligand>
    <ligandPart>
        <name>Fe</name>
        <dbReference type="ChEBI" id="CHEBI:18248"/>
    </ligandPart>
</feature>
<dbReference type="SUPFAM" id="SSF48264">
    <property type="entry name" value="Cytochrome P450"/>
    <property type="match status" value="1"/>
</dbReference>
<dbReference type="OrthoDB" id="1470350at2759"/>
<dbReference type="InterPro" id="IPR036396">
    <property type="entry name" value="Cyt_P450_sf"/>
</dbReference>
<keyword evidence="6" id="KW-0812">Transmembrane</keyword>
<keyword evidence="4 5" id="KW-0349">Heme</keyword>
<keyword evidence="2 4" id="KW-0479">Metal-binding</keyword>
<dbReference type="GO" id="GO:0005506">
    <property type="term" value="F:iron ion binding"/>
    <property type="evidence" value="ECO:0007669"/>
    <property type="project" value="InterPro"/>
</dbReference>
<keyword evidence="5" id="KW-0560">Oxidoreductase</keyword>